<keyword evidence="3 5" id="KW-1133">Transmembrane helix</keyword>
<gene>
    <name evidence="8" type="ORF">PATL70BA_0632</name>
</gene>
<keyword evidence="4 5" id="KW-0472">Membrane</keyword>
<evidence type="ECO:0000256" key="3">
    <source>
        <dbReference type="ARBA" id="ARBA00022989"/>
    </source>
</evidence>
<dbReference type="Gene3D" id="2.40.50.140">
    <property type="entry name" value="Nucleic acid-binding proteins"/>
    <property type="match status" value="1"/>
</dbReference>
<evidence type="ECO:0000256" key="5">
    <source>
        <dbReference type="SAM" id="Phobius"/>
    </source>
</evidence>
<keyword evidence="2 5" id="KW-0812">Transmembrane</keyword>
<evidence type="ECO:0000256" key="1">
    <source>
        <dbReference type="ARBA" id="ARBA00004141"/>
    </source>
</evidence>
<feature type="domain" description="NfeD-like C-terminal" evidence="6">
    <location>
        <begin position="96"/>
        <end position="149"/>
    </location>
</feature>
<evidence type="ECO:0000313" key="8">
    <source>
        <dbReference type="EMBL" id="VDN46495.1"/>
    </source>
</evidence>
<dbReference type="Pfam" id="PF01957">
    <property type="entry name" value="NfeD"/>
    <property type="match status" value="1"/>
</dbReference>
<dbReference type="Proteomes" id="UP000279029">
    <property type="component" value="Chromosome"/>
</dbReference>
<dbReference type="KEGG" id="cbar:PATL70BA_0632"/>
<dbReference type="InterPro" id="IPR012340">
    <property type="entry name" value="NA-bd_OB-fold"/>
</dbReference>
<dbReference type="RefSeq" id="WP_125135994.1">
    <property type="nucleotide sequence ID" value="NZ_LR130778.1"/>
</dbReference>
<dbReference type="PANTHER" id="PTHR33507">
    <property type="entry name" value="INNER MEMBRANE PROTEIN YBBJ"/>
    <property type="match status" value="1"/>
</dbReference>
<comment type="subcellular location">
    <subcellularLocation>
        <location evidence="1">Membrane</location>
        <topology evidence="1">Multi-pass membrane protein</topology>
    </subcellularLocation>
</comment>
<proteinExistence type="predicted"/>
<dbReference type="EMBL" id="LR130778">
    <property type="protein sequence ID" value="VDN46495.1"/>
    <property type="molecule type" value="Genomic_DNA"/>
</dbReference>
<protein>
    <submittedName>
        <fullName evidence="8">Uncharacterized protein</fullName>
    </submittedName>
</protein>
<feature type="domain" description="NfeD integral membrane" evidence="7">
    <location>
        <begin position="3"/>
        <end position="70"/>
    </location>
</feature>
<reference evidence="8 9" key="1">
    <citation type="submission" date="2018-09" db="EMBL/GenBank/DDBJ databases">
        <authorList>
            <person name="Postec A."/>
        </authorList>
    </citation>
    <scope>NUCLEOTIDE SEQUENCE [LARGE SCALE GENOMIC DNA]</scope>
    <source>
        <strain evidence="8">70B-A</strain>
    </source>
</reference>
<dbReference type="PANTHER" id="PTHR33507:SF3">
    <property type="entry name" value="INNER MEMBRANE PROTEIN YBBJ"/>
    <property type="match status" value="1"/>
</dbReference>
<feature type="transmembrane region" description="Helical" evidence="5">
    <location>
        <begin position="12"/>
        <end position="41"/>
    </location>
</feature>
<dbReference type="InterPro" id="IPR052165">
    <property type="entry name" value="Membrane_assoc_protease"/>
</dbReference>
<name>A0A3P7NUE5_9FIRM</name>
<keyword evidence="9" id="KW-1185">Reference proteome</keyword>
<evidence type="ECO:0000259" key="7">
    <source>
        <dbReference type="Pfam" id="PF24961"/>
    </source>
</evidence>
<dbReference type="OrthoDB" id="9806253at2"/>
<evidence type="ECO:0000256" key="2">
    <source>
        <dbReference type="ARBA" id="ARBA00022692"/>
    </source>
</evidence>
<dbReference type="InterPro" id="IPR056739">
    <property type="entry name" value="NfeD_membrane"/>
</dbReference>
<dbReference type="Pfam" id="PF24961">
    <property type="entry name" value="NfeD_membrane"/>
    <property type="match status" value="1"/>
</dbReference>
<dbReference type="InterPro" id="IPR002810">
    <property type="entry name" value="NfeD-like_C"/>
</dbReference>
<accession>A0A3P7NUE5</accession>
<organism evidence="8 9">
    <name type="scientific">Petrocella atlantisensis</name>
    <dbReference type="NCBI Taxonomy" id="2173034"/>
    <lineage>
        <taxon>Bacteria</taxon>
        <taxon>Bacillati</taxon>
        <taxon>Bacillota</taxon>
        <taxon>Clostridia</taxon>
        <taxon>Lachnospirales</taxon>
        <taxon>Vallitaleaceae</taxon>
        <taxon>Petrocella</taxon>
    </lineage>
</organism>
<sequence length="152" mass="16110">METLPILLIASGILLLIAEIFIPSFGVTGGIGIVAILAGVIMTTNTIAEGVVMFLVILLVAIILMYLAYKFIAAKRSPLIQKAQLNEEILKSDLSLLVGKTGIAVTALRPTGKGDFDGLELDVLTKGSFIQKGSNILIAEVEGKKIFVKGIE</sequence>
<evidence type="ECO:0000256" key="4">
    <source>
        <dbReference type="ARBA" id="ARBA00023136"/>
    </source>
</evidence>
<feature type="transmembrane region" description="Helical" evidence="5">
    <location>
        <begin position="47"/>
        <end position="69"/>
    </location>
</feature>
<evidence type="ECO:0000259" key="6">
    <source>
        <dbReference type="Pfam" id="PF01957"/>
    </source>
</evidence>
<evidence type="ECO:0000313" key="9">
    <source>
        <dbReference type="Proteomes" id="UP000279029"/>
    </source>
</evidence>
<dbReference type="AlphaFoldDB" id="A0A3P7NUE5"/>
<dbReference type="GO" id="GO:0005886">
    <property type="term" value="C:plasma membrane"/>
    <property type="evidence" value="ECO:0007669"/>
    <property type="project" value="TreeGrafter"/>
</dbReference>